<feature type="non-terminal residue" evidence="1">
    <location>
        <position position="1"/>
    </location>
</feature>
<dbReference type="InterPro" id="IPR011989">
    <property type="entry name" value="ARM-like"/>
</dbReference>
<accession>A0ABP0RUD9</accession>
<gene>
    <name evidence="1" type="ORF">CCMP2556_LOCUS48692</name>
</gene>
<protein>
    <recommendedName>
        <fullName evidence="3">HEAT repeat domain-containing protein</fullName>
    </recommendedName>
</protein>
<reference evidence="1 2" key="1">
    <citation type="submission" date="2024-02" db="EMBL/GenBank/DDBJ databases">
        <authorList>
            <person name="Chen Y."/>
            <person name="Shah S."/>
            <person name="Dougan E. K."/>
            <person name="Thang M."/>
            <person name="Chan C."/>
        </authorList>
    </citation>
    <scope>NUCLEOTIDE SEQUENCE [LARGE SCALE GENOMIC DNA]</scope>
</reference>
<keyword evidence="2" id="KW-1185">Reference proteome</keyword>
<dbReference type="InterPro" id="IPR016024">
    <property type="entry name" value="ARM-type_fold"/>
</dbReference>
<sequence>AIRTMKRLQPEILEKHAAILSRLLADEDWNVRLAALSALARLEPLKLSHYAEAIQDRCGDEVHQVSELAQKVWARKAACSTVLLSNKFCQTLRRSLCSGPRCQSAQSDCYDPSVHFLH</sequence>
<dbReference type="EMBL" id="CAXAMN010026539">
    <property type="protein sequence ID" value="CAK9103775.1"/>
    <property type="molecule type" value="Genomic_DNA"/>
</dbReference>
<dbReference type="Gene3D" id="1.25.10.10">
    <property type="entry name" value="Leucine-rich Repeat Variant"/>
    <property type="match status" value="1"/>
</dbReference>
<dbReference type="SUPFAM" id="SSF48371">
    <property type="entry name" value="ARM repeat"/>
    <property type="match status" value="1"/>
</dbReference>
<name>A0ABP0RUD9_9DINO</name>
<dbReference type="Proteomes" id="UP001642484">
    <property type="component" value="Unassembled WGS sequence"/>
</dbReference>
<evidence type="ECO:0008006" key="3">
    <source>
        <dbReference type="Google" id="ProtNLM"/>
    </source>
</evidence>
<proteinExistence type="predicted"/>
<comment type="caution">
    <text evidence="1">The sequence shown here is derived from an EMBL/GenBank/DDBJ whole genome shotgun (WGS) entry which is preliminary data.</text>
</comment>
<evidence type="ECO:0000313" key="2">
    <source>
        <dbReference type="Proteomes" id="UP001642484"/>
    </source>
</evidence>
<organism evidence="1 2">
    <name type="scientific">Durusdinium trenchii</name>
    <dbReference type="NCBI Taxonomy" id="1381693"/>
    <lineage>
        <taxon>Eukaryota</taxon>
        <taxon>Sar</taxon>
        <taxon>Alveolata</taxon>
        <taxon>Dinophyceae</taxon>
        <taxon>Suessiales</taxon>
        <taxon>Symbiodiniaceae</taxon>
        <taxon>Durusdinium</taxon>
    </lineage>
</organism>
<evidence type="ECO:0000313" key="1">
    <source>
        <dbReference type="EMBL" id="CAK9103775.1"/>
    </source>
</evidence>